<reference evidence="7 8" key="1">
    <citation type="submission" date="2021-05" db="EMBL/GenBank/DDBJ databases">
        <authorList>
            <person name="Zhang Z.D."/>
            <person name="Osman G."/>
        </authorList>
    </citation>
    <scope>NUCLEOTIDE SEQUENCE [LARGE SCALE GENOMIC DNA]</scope>
    <source>
        <strain evidence="7 8">KCTC 32217</strain>
    </source>
</reference>
<evidence type="ECO:0000313" key="8">
    <source>
        <dbReference type="Proteomes" id="UP001319104"/>
    </source>
</evidence>
<protein>
    <submittedName>
        <fullName evidence="7">Flippase-like domain-containing protein</fullName>
    </submittedName>
</protein>
<evidence type="ECO:0000256" key="1">
    <source>
        <dbReference type="ARBA" id="ARBA00004651"/>
    </source>
</evidence>
<feature type="transmembrane region" description="Helical" evidence="6">
    <location>
        <begin position="38"/>
        <end position="59"/>
    </location>
</feature>
<keyword evidence="8" id="KW-1185">Reference proteome</keyword>
<evidence type="ECO:0000256" key="5">
    <source>
        <dbReference type="ARBA" id="ARBA00023136"/>
    </source>
</evidence>
<feature type="transmembrane region" description="Helical" evidence="6">
    <location>
        <begin position="7"/>
        <end position="26"/>
    </location>
</feature>
<name>A0AAP2CKD2_9BACT</name>
<dbReference type="EMBL" id="JAHCMY010000011">
    <property type="protein sequence ID" value="MBS9525369.1"/>
    <property type="molecule type" value="Genomic_DNA"/>
</dbReference>
<dbReference type="AlphaFoldDB" id="A0AAP2CKD2"/>
<feature type="transmembrane region" description="Helical" evidence="6">
    <location>
        <begin position="130"/>
        <end position="153"/>
    </location>
</feature>
<evidence type="ECO:0000256" key="6">
    <source>
        <dbReference type="SAM" id="Phobius"/>
    </source>
</evidence>
<keyword evidence="2" id="KW-1003">Cell membrane</keyword>
<dbReference type="Proteomes" id="UP001319104">
    <property type="component" value="Unassembled WGS sequence"/>
</dbReference>
<feature type="transmembrane region" description="Helical" evidence="6">
    <location>
        <begin position="165"/>
        <end position="187"/>
    </location>
</feature>
<proteinExistence type="predicted"/>
<feature type="transmembrane region" description="Helical" evidence="6">
    <location>
        <begin position="274"/>
        <end position="291"/>
    </location>
</feature>
<keyword evidence="4 6" id="KW-1133">Transmembrane helix</keyword>
<feature type="transmembrane region" description="Helical" evidence="6">
    <location>
        <begin position="297"/>
        <end position="322"/>
    </location>
</feature>
<dbReference type="GO" id="GO:0005886">
    <property type="term" value="C:plasma membrane"/>
    <property type="evidence" value="ECO:0007669"/>
    <property type="project" value="UniProtKB-SubCell"/>
</dbReference>
<comment type="caution">
    <text evidence="7">The sequence shown here is derived from an EMBL/GenBank/DDBJ whole genome shotgun (WGS) entry which is preliminary data.</text>
</comment>
<dbReference type="RefSeq" id="WP_213946229.1">
    <property type="nucleotide sequence ID" value="NZ_JAHCMY010000011.1"/>
</dbReference>
<gene>
    <name evidence="7" type="ORF">KI659_15220</name>
</gene>
<evidence type="ECO:0000256" key="4">
    <source>
        <dbReference type="ARBA" id="ARBA00022989"/>
    </source>
</evidence>
<accession>A0AAP2CKD2</accession>
<organism evidence="7 8">
    <name type="scientific">Litoribacter ruber</name>
    <dbReference type="NCBI Taxonomy" id="702568"/>
    <lineage>
        <taxon>Bacteria</taxon>
        <taxon>Pseudomonadati</taxon>
        <taxon>Bacteroidota</taxon>
        <taxon>Cytophagia</taxon>
        <taxon>Cytophagales</taxon>
        <taxon>Cyclobacteriaceae</taxon>
        <taxon>Litoribacter</taxon>
    </lineage>
</organism>
<evidence type="ECO:0000256" key="2">
    <source>
        <dbReference type="ARBA" id="ARBA00022475"/>
    </source>
</evidence>
<dbReference type="InterPro" id="IPR022791">
    <property type="entry name" value="L-PG_synthase/AglD"/>
</dbReference>
<sequence>MRLTAKQWIQVTVSLFVAIWIFWYLYKDIKMDSLRNALQQASIFYILLSVAVSLLGYWLRAWRWRLLIKTSSENPPTTLKTFWGLMGGYLANLLVPRAGEVARCGYLKKTDNLQMGNLLGTVILERTVDLVFMMMVIALAFVAESGTFLNLIGELVSLEALKSTFLGALPMVIGAVVVTILIIYGLLKKYRDSSIIQKGQHFVRDILTGLKSVRKVDNQVGFWGSSVLIWIIYFLMMYLVAIAIPSTANLTATSVLMVMVMGSIGMIAPVQGGIGTFHALVAFILMTYGLTEEEGKIFAVIVHSSQVLTVMAVGLVSMGVLVKLTNSKQPQTAP</sequence>
<dbReference type="NCBIfam" id="TIGR00374">
    <property type="entry name" value="flippase-like domain"/>
    <property type="match status" value="1"/>
</dbReference>
<keyword evidence="5 6" id="KW-0472">Membrane</keyword>
<keyword evidence="3 6" id="KW-0812">Transmembrane</keyword>
<evidence type="ECO:0000256" key="3">
    <source>
        <dbReference type="ARBA" id="ARBA00022692"/>
    </source>
</evidence>
<comment type="subcellular location">
    <subcellularLocation>
        <location evidence="1">Cell membrane</location>
        <topology evidence="1">Multi-pass membrane protein</topology>
    </subcellularLocation>
</comment>
<evidence type="ECO:0000313" key="7">
    <source>
        <dbReference type="EMBL" id="MBS9525369.1"/>
    </source>
</evidence>
<dbReference type="PANTHER" id="PTHR39087">
    <property type="entry name" value="UPF0104 MEMBRANE PROTEIN MJ1595"/>
    <property type="match status" value="1"/>
</dbReference>
<feature type="transmembrane region" description="Helical" evidence="6">
    <location>
        <begin position="220"/>
        <end position="244"/>
    </location>
</feature>
<dbReference type="Pfam" id="PF03706">
    <property type="entry name" value="LPG_synthase_TM"/>
    <property type="match status" value="1"/>
</dbReference>
<dbReference type="PANTHER" id="PTHR39087:SF2">
    <property type="entry name" value="UPF0104 MEMBRANE PROTEIN MJ1595"/>
    <property type="match status" value="1"/>
</dbReference>